<evidence type="ECO:0000313" key="2">
    <source>
        <dbReference type="EMBL" id="GAG56365.1"/>
    </source>
</evidence>
<reference evidence="3" key="1">
    <citation type="journal article" date="2014" name="Front. Microbiol.">
        <title>High frequency of phylogenetically diverse reductive dehalogenase-homologous genes in deep subseafloor sedimentary metagenomes.</title>
        <authorList>
            <person name="Kawai M."/>
            <person name="Futagami T."/>
            <person name="Toyoda A."/>
            <person name="Takaki Y."/>
            <person name="Nishi S."/>
            <person name="Hori S."/>
            <person name="Arai W."/>
            <person name="Tsubouchi T."/>
            <person name="Morono Y."/>
            <person name="Uchiyama I."/>
            <person name="Ito T."/>
            <person name="Fujiyama A."/>
            <person name="Inagaki F."/>
            <person name="Takami H."/>
        </authorList>
    </citation>
    <scope>NUCLEOTIDE SEQUENCE</scope>
    <source>
        <strain evidence="3">Expedition CK06-06</strain>
    </source>
</reference>
<comment type="caution">
    <text evidence="3">The sequence shown here is derived from an EMBL/GenBank/DDBJ whole genome shotgun (WGS) entry which is preliminary data.</text>
</comment>
<proteinExistence type="predicted"/>
<dbReference type="EMBL" id="BARU01000775">
    <property type="protein sequence ID" value="GAH24760.1"/>
    <property type="molecule type" value="Genomic_DNA"/>
</dbReference>
<feature type="transmembrane region" description="Helical" evidence="1">
    <location>
        <begin position="24"/>
        <end position="44"/>
    </location>
</feature>
<dbReference type="EMBL" id="BART01000784">
    <property type="protein sequence ID" value="GAG56365.1"/>
    <property type="molecule type" value="Genomic_DNA"/>
</dbReference>
<gene>
    <name evidence="2" type="ORF">S01H4_03259</name>
    <name evidence="3" type="ORF">S03H2_02350</name>
</gene>
<evidence type="ECO:0008006" key="4">
    <source>
        <dbReference type="Google" id="ProtNLM"/>
    </source>
</evidence>
<keyword evidence="1" id="KW-1133">Transmembrane helix</keyword>
<evidence type="ECO:0000313" key="3">
    <source>
        <dbReference type="EMBL" id="GAH24760.1"/>
    </source>
</evidence>
<keyword evidence="1" id="KW-0812">Transmembrane</keyword>
<keyword evidence="1" id="KW-0472">Membrane</keyword>
<name>X1EWR3_9ZZZZ</name>
<protein>
    <recommendedName>
        <fullName evidence="4">DUF4244 domain-containing protein</fullName>
    </recommendedName>
</protein>
<accession>X1EWR3</accession>
<organism evidence="3">
    <name type="scientific">marine sediment metagenome</name>
    <dbReference type="NCBI Taxonomy" id="412755"/>
    <lineage>
        <taxon>unclassified sequences</taxon>
        <taxon>metagenomes</taxon>
        <taxon>ecological metagenomes</taxon>
    </lineage>
</organism>
<dbReference type="AlphaFoldDB" id="X1EWR3"/>
<evidence type="ECO:0000256" key="1">
    <source>
        <dbReference type="SAM" id="Phobius"/>
    </source>
</evidence>
<sequence length="63" mass="6977">MNKIKIKKKSAKIKLWCQKGQSTLEYALVTIVAVVISTILIAVGKPYIVDIIAKVFDKIASMI</sequence>